<evidence type="ECO:0000256" key="1">
    <source>
        <dbReference type="SAM" id="Phobius"/>
    </source>
</evidence>
<keyword evidence="1" id="KW-1133">Transmembrane helix</keyword>
<keyword evidence="3" id="KW-1185">Reference proteome</keyword>
<keyword evidence="1" id="KW-0812">Transmembrane</keyword>
<dbReference type="AlphaFoldDB" id="A0A8X7N3F5"/>
<protein>
    <submittedName>
        <fullName evidence="2">Uncharacterized protein</fullName>
    </submittedName>
</protein>
<keyword evidence="1" id="KW-0472">Membrane</keyword>
<sequence length="178" mass="19481">MELSRSAEFQVLAVARAEAARVPSPPSSRAVATRVTQALERLAGPVPTQELLPAPTRHIRYMVTALMGMFAVSLLLTMIQLNIESYNAPLPGPELAQPSAPTAAESLIADTTRSKPRAPDHWAELQSNWRRKGVLTRISELFKEAGAKETYEDLVDRSYILINGVNPSETAFLETSLV</sequence>
<organism evidence="2 3">
    <name type="scientific">Tilletia walkeri</name>
    <dbReference type="NCBI Taxonomy" id="117179"/>
    <lineage>
        <taxon>Eukaryota</taxon>
        <taxon>Fungi</taxon>
        <taxon>Dikarya</taxon>
        <taxon>Basidiomycota</taxon>
        <taxon>Ustilaginomycotina</taxon>
        <taxon>Exobasidiomycetes</taxon>
        <taxon>Tilletiales</taxon>
        <taxon>Tilletiaceae</taxon>
        <taxon>Tilletia</taxon>
    </lineage>
</organism>
<accession>A0A8X7N3F5</accession>
<evidence type="ECO:0000313" key="3">
    <source>
        <dbReference type="Proteomes" id="UP000078113"/>
    </source>
</evidence>
<reference evidence="2" key="1">
    <citation type="submission" date="2016-04" db="EMBL/GenBank/DDBJ databases">
        <authorList>
            <person name="Nguyen H.D."/>
            <person name="Samba Siva P."/>
            <person name="Cullis J."/>
            <person name="Levesque C.A."/>
            <person name="Hambleton S."/>
        </authorList>
    </citation>
    <scope>NUCLEOTIDE SEQUENCE</scope>
    <source>
        <strain evidence="2">DAOMC 236422</strain>
    </source>
</reference>
<name>A0A8X7N3F5_9BASI</name>
<dbReference type="EMBL" id="LWDG02000446">
    <property type="protein sequence ID" value="KAE8265520.1"/>
    <property type="molecule type" value="Genomic_DNA"/>
</dbReference>
<reference evidence="2" key="2">
    <citation type="journal article" date="2019" name="IMA Fungus">
        <title>Genome sequencing and comparison of five Tilletia species to identify candidate genes for the detection of regulated species infecting wheat.</title>
        <authorList>
            <person name="Nguyen H.D.T."/>
            <person name="Sultana T."/>
            <person name="Kesanakurti P."/>
            <person name="Hambleton S."/>
        </authorList>
    </citation>
    <scope>NUCLEOTIDE SEQUENCE</scope>
    <source>
        <strain evidence="2">DAOMC 236422</strain>
    </source>
</reference>
<gene>
    <name evidence="2" type="ORF">A4X09_0g6620</name>
</gene>
<dbReference type="Proteomes" id="UP000078113">
    <property type="component" value="Unassembled WGS sequence"/>
</dbReference>
<proteinExistence type="predicted"/>
<feature type="transmembrane region" description="Helical" evidence="1">
    <location>
        <begin position="61"/>
        <end position="81"/>
    </location>
</feature>
<evidence type="ECO:0000313" key="2">
    <source>
        <dbReference type="EMBL" id="KAE8265520.1"/>
    </source>
</evidence>
<comment type="caution">
    <text evidence="2">The sequence shown here is derived from an EMBL/GenBank/DDBJ whole genome shotgun (WGS) entry which is preliminary data.</text>
</comment>